<keyword evidence="2" id="KW-1185">Reference proteome</keyword>
<proteinExistence type="predicted"/>
<dbReference type="PANTHER" id="PTHR34458:SF11">
    <property type="entry name" value="MD-2-RELATED LIPID-RECOGNITION DOMAIN-CONTAINING PROTEIN"/>
    <property type="match status" value="1"/>
</dbReference>
<gene>
    <name evidence="1" type="ORF">L484_027973</name>
</gene>
<dbReference type="PANTHER" id="PTHR34458">
    <property type="entry name" value="POLLEN OLE E 1 ALLERGEN AND EXTENSIN FAMILY PROTEIN-RELATED"/>
    <property type="match status" value="1"/>
</dbReference>
<reference evidence="2" key="1">
    <citation type="submission" date="2013-01" db="EMBL/GenBank/DDBJ databases">
        <title>Draft Genome Sequence of a Mulberry Tree, Morus notabilis C.K. Schneid.</title>
        <authorList>
            <person name="He N."/>
            <person name="Zhao S."/>
        </authorList>
    </citation>
    <scope>NUCLEOTIDE SEQUENCE</scope>
</reference>
<sequence>MNSSYGHISGNPSKSKFKFKNYEDLIPYEIRRQPKNLAFHGRLLCSSTGNHVSGTDSLGLAGVDVVLRCVSGGNRIILASAITDITGIFEIFLDKNSVNKGGDIPSHSFSCNVIVNLPIASCTLLPAVGYLQAPLNMVKVVTSMVGVTSVYETGLFKLCFHYYAIDVN</sequence>
<protein>
    <submittedName>
        <fullName evidence="1">Uncharacterized protein</fullName>
    </submittedName>
</protein>
<organism evidence="1 2">
    <name type="scientific">Morus notabilis</name>
    <dbReference type="NCBI Taxonomy" id="981085"/>
    <lineage>
        <taxon>Eukaryota</taxon>
        <taxon>Viridiplantae</taxon>
        <taxon>Streptophyta</taxon>
        <taxon>Embryophyta</taxon>
        <taxon>Tracheophyta</taxon>
        <taxon>Spermatophyta</taxon>
        <taxon>Magnoliopsida</taxon>
        <taxon>eudicotyledons</taxon>
        <taxon>Gunneridae</taxon>
        <taxon>Pentapetalae</taxon>
        <taxon>rosids</taxon>
        <taxon>fabids</taxon>
        <taxon>Rosales</taxon>
        <taxon>Moraceae</taxon>
        <taxon>Moreae</taxon>
        <taxon>Morus</taxon>
    </lineage>
</organism>
<evidence type="ECO:0000313" key="1">
    <source>
        <dbReference type="EMBL" id="EXC30795.1"/>
    </source>
</evidence>
<dbReference type="Proteomes" id="UP000030645">
    <property type="component" value="Unassembled WGS sequence"/>
</dbReference>
<dbReference type="EMBL" id="KE346217">
    <property type="protein sequence ID" value="EXC30795.1"/>
    <property type="molecule type" value="Genomic_DNA"/>
</dbReference>
<evidence type="ECO:0000313" key="2">
    <source>
        <dbReference type="Proteomes" id="UP000030645"/>
    </source>
</evidence>
<dbReference type="AlphaFoldDB" id="W9S7M9"/>
<name>W9S7M9_9ROSA</name>
<accession>W9S7M9</accession>
<dbReference type="InterPro" id="IPR040404">
    <property type="entry name" value="Phylloplanin-like"/>
</dbReference>